<evidence type="ECO:0000256" key="1">
    <source>
        <dbReference type="SAM" id="MobiDB-lite"/>
    </source>
</evidence>
<accession>A0A6P2C705</accession>
<name>A0A6P2C705_9ACTN</name>
<comment type="caution">
    <text evidence="2">The sequence shown here is derived from an EMBL/GenBank/DDBJ whole genome shotgun (WGS) entry which is preliminary data.</text>
</comment>
<dbReference type="EMBL" id="RPFW01000001">
    <property type="protein sequence ID" value="TVZ07222.1"/>
    <property type="molecule type" value="Genomic_DNA"/>
</dbReference>
<reference evidence="2 3" key="1">
    <citation type="submission" date="2018-11" db="EMBL/GenBank/DDBJ databases">
        <title>Trebonia kvetii gen.nov., sp.nov., a novel acidophilic actinobacterium, and proposal of the new actinobacterial family Treboniaceae fam. nov.</title>
        <authorList>
            <person name="Rapoport D."/>
            <person name="Sagova-Mareckova M."/>
            <person name="Sedlacek I."/>
            <person name="Provaznik J."/>
            <person name="Kralova S."/>
            <person name="Pavlinic D."/>
            <person name="Benes V."/>
            <person name="Kopecky J."/>
        </authorList>
    </citation>
    <scope>NUCLEOTIDE SEQUENCE [LARGE SCALE GENOMIC DNA]</scope>
    <source>
        <strain evidence="2 3">15Tr583</strain>
    </source>
</reference>
<proteinExistence type="predicted"/>
<organism evidence="2 3">
    <name type="scientific">Trebonia kvetii</name>
    <dbReference type="NCBI Taxonomy" id="2480626"/>
    <lineage>
        <taxon>Bacteria</taxon>
        <taxon>Bacillati</taxon>
        <taxon>Actinomycetota</taxon>
        <taxon>Actinomycetes</taxon>
        <taxon>Streptosporangiales</taxon>
        <taxon>Treboniaceae</taxon>
        <taxon>Trebonia</taxon>
    </lineage>
</organism>
<feature type="compositionally biased region" description="Polar residues" evidence="1">
    <location>
        <begin position="43"/>
        <end position="62"/>
    </location>
</feature>
<feature type="region of interest" description="Disordered" evidence="1">
    <location>
        <begin position="40"/>
        <end position="62"/>
    </location>
</feature>
<evidence type="ECO:0000313" key="3">
    <source>
        <dbReference type="Proteomes" id="UP000460272"/>
    </source>
</evidence>
<protein>
    <submittedName>
        <fullName evidence="2">Uncharacterized protein</fullName>
    </submittedName>
</protein>
<dbReference type="AlphaFoldDB" id="A0A6P2C705"/>
<gene>
    <name evidence="2" type="ORF">EAS64_07985</name>
</gene>
<dbReference type="RefSeq" id="WP_145851977.1">
    <property type="nucleotide sequence ID" value="NZ_RPFW01000001.1"/>
</dbReference>
<dbReference type="Proteomes" id="UP000460272">
    <property type="component" value="Unassembled WGS sequence"/>
</dbReference>
<evidence type="ECO:0000313" key="2">
    <source>
        <dbReference type="EMBL" id="TVZ07222.1"/>
    </source>
</evidence>
<keyword evidence="3" id="KW-1185">Reference proteome</keyword>
<sequence length="62" mass="6729">MAALITIAIVMSMAGVLLGAYIKICCAIRREDRMKGSLRFDAPSQSARSARNLVGISNSKWD</sequence>